<organism evidence="1 2">
    <name type="scientific">Geospiza parvula</name>
    <name type="common">Small tree-finch</name>
    <name type="synonym">Camarhynchus parvulus</name>
    <dbReference type="NCBI Taxonomy" id="87175"/>
    <lineage>
        <taxon>Eukaryota</taxon>
        <taxon>Metazoa</taxon>
        <taxon>Chordata</taxon>
        <taxon>Craniata</taxon>
        <taxon>Vertebrata</taxon>
        <taxon>Euteleostomi</taxon>
        <taxon>Archelosauria</taxon>
        <taxon>Archosauria</taxon>
        <taxon>Dinosauria</taxon>
        <taxon>Saurischia</taxon>
        <taxon>Theropoda</taxon>
        <taxon>Coelurosauria</taxon>
        <taxon>Aves</taxon>
        <taxon>Neognathae</taxon>
        <taxon>Neoaves</taxon>
        <taxon>Telluraves</taxon>
        <taxon>Australaves</taxon>
        <taxon>Passeriformes</taxon>
        <taxon>Thraupidae</taxon>
        <taxon>Camarhynchus</taxon>
    </lineage>
</organism>
<dbReference type="AlphaFoldDB" id="A0A8U8B0V8"/>
<reference evidence="1" key="1">
    <citation type="submission" date="2020-02" db="EMBL/GenBank/DDBJ databases">
        <authorList>
            <person name="Enbody D E."/>
            <person name="Pettersson E M."/>
        </authorList>
    </citation>
    <scope>NUCLEOTIDE SEQUENCE [LARGE SCALE GENOMIC DNA]</scope>
</reference>
<reference evidence="1" key="2">
    <citation type="submission" date="2025-08" db="UniProtKB">
        <authorList>
            <consortium name="Ensembl"/>
        </authorList>
    </citation>
    <scope>IDENTIFICATION</scope>
</reference>
<evidence type="ECO:0000313" key="2">
    <source>
        <dbReference type="Proteomes" id="UP000694382"/>
    </source>
</evidence>
<dbReference type="Ensembl" id="ENSCPVT00000028642.1">
    <property type="protein sequence ID" value="ENSCPVP00000024065.1"/>
    <property type="gene ID" value="ENSCPVG00000016890.1"/>
</dbReference>
<keyword evidence="2" id="KW-1185">Reference proteome</keyword>
<sequence>CRLYLIVAAVLGTFSANVVDAHLPFPTVDLKVLHKPGICHCGSFKLLCLELWIMYCSLFHQGSGLQ</sequence>
<accession>A0A8U8B0V8</accession>
<protein>
    <submittedName>
        <fullName evidence="1">Uncharacterized protein</fullName>
    </submittedName>
</protein>
<name>A0A8U8B0V8_GEOPR</name>
<proteinExistence type="predicted"/>
<evidence type="ECO:0000313" key="1">
    <source>
        <dbReference type="Ensembl" id="ENSCPVP00000024065.1"/>
    </source>
</evidence>
<reference evidence="1" key="3">
    <citation type="submission" date="2025-09" db="UniProtKB">
        <authorList>
            <consortium name="Ensembl"/>
        </authorList>
    </citation>
    <scope>IDENTIFICATION</scope>
</reference>
<dbReference type="Proteomes" id="UP000694382">
    <property type="component" value="Chromosome 3"/>
</dbReference>